<dbReference type="Gene3D" id="1.20.1640.10">
    <property type="entry name" value="Multidrug efflux transporter AcrB transmembrane domain"/>
    <property type="match status" value="1"/>
</dbReference>
<keyword evidence="1" id="KW-0812">Transmembrane</keyword>
<dbReference type="HOGENOM" id="CLU_017576_0_1_7"/>
<name>A7GX24_CAMC5</name>
<feature type="transmembrane region" description="Helical" evidence="1">
    <location>
        <begin position="348"/>
        <end position="371"/>
    </location>
</feature>
<gene>
    <name evidence="2" type="ORF">CCV52592_0976</name>
</gene>
<evidence type="ECO:0000256" key="1">
    <source>
        <dbReference type="SAM" id="Phobius"/>
    </source>
</evidence>
<feature type="transmembrane region" description="Helical" evidence="1">
    <location>
        <begin position="282"/>
        <end position="301"/>
    </location>
</feature>
<accession>A7GX24</accession>
<reference evidence="2" key="1">
    <citation type="submission" date="2016-07" db="EMBL/GenBank/DDBJ databases">
        <title>Comparative genomics of the Campylobacter concisus group.</title>
        <authorList>
            <person name="Miller W.G."/>
            <person name="Yee E."/>
            <person name="Chapman M.H."/>
            <person name="Huynh S."/>
            <person name="Bono J.L."/>
            <person name="On S.L.W."/>
            <person name="StLeger J."/>
            <person name="Foster G."/>
            <person name="Parker C.T."/>
        </authorList>
    </citation>
    <scope>NUCLEOTIDE SEQUENCE</scope>
    <source>
        <strain evidence="2">525.92</strain>
    </source>
</reference>
<dbReference type="AlphaFoldDB" id="A7GX24"/>
<dbReference type="RefSeq" id="WP_011991959.1">
    <property type="nucleotide sequence ID" value="NC_009715.2"/>
</dbReference>
<dbReference type="GO" id="GO:0005886">
    <property type="term" value="C:plasma membrane"/>
    <property type="evidence" value="ECO:0007669"/>
    <property type="project" value="TreeGrafter"/>
</dbReference>
<dbReference type="PANTHER" id="PTHR33406">
    <property type="entry name" value="MEMBRANE PROTEIN MJ1562-RELATED"/>
    <property type="match status" value="1"/>
</dbReference>
<dbReference type="EMBL" id="CP000767">
    <property type="protein sequence ID" value="EAT99837.1"/>
    <property type="molecule type" value="Genomic_DNA"/>
</dbReference>
<keyword evidence="1" id="KW-0472">Membrane</keyword>
<feature type="transmembrane region" description="Helical" evidence="1">
    <location>
        <begin position="660"/>
        <end position="679"/>
    </location>
</feature>
<feature type="transmembrane region" description="Helical" evidence="1">
    <location>
        <begin position="691"/>
        <end position="710"/>
    </location>
</feature>
<feature type="transmembrane region" description="Helical" evidence="1">
    <location>
        <begin position="608"/>
        <end position="628"/>
    </location>
</feature>
<dbReference type="STRING" id="360105.CCV52592_0976"/>
<dbReference type="Proteomes" id="UP000006380">
    <property type="component" value="Chromosome"/>
</dbReference>
<dbReference type="KEGG" id="ccv:CCV52592_0976"/>
<evidence type="ECO:0000313" key="2">
    <source>
        <dbReference type="EMBL" id="EAT99837.1"/>
    </source>
</evidence>
<protein>
    <submittedName>
        <fullName evidence="2">Membrane protein</fullName>
    </submittedName>
</protein>
<feature type="transmembrane region" description="Helical" evidence="1">
    <location>
        <begin position="635"/>
        <end position="654"/>
    </location>
</feature>
<feature type="transmembrane region" description="Helical" evidence="1">
    <location>
        <begin position="232"/>
        <end position="250"/>
    </location>
</feature>
<dbReference type="SUPFAM" id="SSF82866">
    <property type="entry name" value="Multidrug efflux transporter AcrB transmembrane domain"/>
    <property type="match status" value="2"/>
</dbReference>
<feature type="transmembrane region" description="Helical" evidence="1">
    <location>
        <begin position="322"/>
        <end position="342"/>
    </location>
</feature>
<dbReference type="PANTHER" id="PTHR33406:SF13">
    <property type="entry name" value="MEMBRANE PROTEIN YDFJ"/>
    <property type="match status" value="1"/>
</dbReference>
<dbReference type="InterPro" id="IPR050545">
    <property type="entry name" value="Mycobact_MmpL"/>
</dbReference>
<proteinExistence type="predicted"/>
<keyword evidence="3" id="KW-1185">Reference proteome</keyword>
<dbReference type="OrthoDB" id="5361668at2"/>
<feature type="transmembrane region" description="Helical" evidence="1">
    <location>
        <begin position="392"/>
        <end position="418"/>
    </location>
</feature>
<evidence type="ECO:0000313" key="3">
    <source>
        <dbReference type="Proteomes" id="UP000006380"/>
    </source>
</evidence>
<feature type="transmembrane region" description="Helical" evidence="1">
    <location>
        <begin position="716"/>
        <end position="739"/>
    </location>
</feature>
<keyword evidence="1" id="KW-1133">Transmembrane helix</keyword>
<sequence length="749" mass="84049">MKKIAVFTAFALAFAFGVFYIVAHAKNLETDIFSLFNFEKNQNERYILKSAQDELAKEFVVLVNSKETAYKIKDIADKSGLFEKFFVSFETDVKEYQDELKRLKIALLDRKIYEGILEGKDEFFQKNARSFFDQFTFRPLKPGDDFFAFSSNLNLKQGKIGLNLSDLMFEVKDANETFYVAKGRLKSGYEPKQLIKFYDELNALKSGSVKILVSSGALYAAFGQVQGDKESVYMSSISLALTILLLLMAFRNLNIFYIVLIAAFGFVCGFAASLAVFERLHMTVVVISTSLVGLMFDYVLHWLGKNQNVSIEASSIRSMRKIFLLGLFITTSGYAVFAFAPLEMLKQIAIFSLFTLFGAFLFTYFCMPLIFEGEIFTQSAKFQSFLHLFYRLCLKILARVGVKFIAISFALLLGFLLLNLSDLTTDENIKDYSSSPKFLLQDTYEISKSTGASIAKTMIVVKNSSDIIEGEKRLISELERANLITGYSSLSKIFLSKREQENLKEAFKRAQTNPKIIKIYTDLGFDKDDLNAEFEKISQAKTLKASKILNLKAMSEFGRFLLDENTSLVYVDGFVKNAKSDEILATNDAFGADFTSALNKNLSDSKKIAAALKIVAFGIAFIFLWLFFSFKISALIMSLVSLGVMMTLSLFVLFGIHVNIFAVFGLILASAVGIDYMIFALNDELNAKERIFGIFMAAITSFISFFMLFFSTTNAISVFGLAVSLNVAIYALIASVLSVHGLREKQLAL</sequence>
<organism evidence="2 3">
    <name type="scientific">Campylobacter curvus (strain 525.92)</name>
    <dbReference type="NCBI Taxonomy" id="360105"/>
    <lineage>
        <taxon>Bacteria</taxon>
        <taxon>Pseudomonadati</taxon>
        <taxon>Campylobacterota</taxon>
        <taxon>Epsilonproteobacteria</taxon>
        <taxon>Campylobacterales</taxon>
        <taxon>Campylobacteraceae</taxon>
        <taxon>Campylobacter</taxon>
    </lineage>
</organism>
<feature type="transmembrane region" description="Helical" evidence="1">
    <location>
        <begin position="255"/>
        <end position="276"/>
    </location>
</feature>